<keyword evidence="7" id="KW-1185">Reference proteome</keyword>
<dbReference type="Pfam" id="PF02633">
    <property type="entry name" value="Creatininase"/>
    <property type="match status" value="1"/>
</dbReference>
<dbReference type="OrthoDB" id="9801445at2"/>
<keyword evidence="4" id="KW-0862">Zinc</keyword>
<dbReference type="GO" id="GO:0009231">
    <property type="term" value="P:riboflavin biosynthetic process"/>
    <property type="evidence" value="ECO:0007669"/>
    <property type="project" value="TreeGrafter"/>
</dbReference>
<dbReference type="PANTHER" id="PTHR35005">
    <property type="entry name" value="3-DEHYDRO-SCYLLO-INOSOSE HYDROLASE"/>
    <property type="match status" value="1"/>
</dbReference>
<dbReference type="InterPro" id="IPR003785">
    <property type="entry name" value="Creatininase/forma_Hydrolase"/>
</dbReference>
<proteinExistence type="inferred from homology"/>
<accession>A0A4D7BCB1</accession>
<gene>
    <name evidence="6" type="ORF">E8M01_31435</name>
</gene>
<evidence type="ECO:0000256" key="5">
    <source>
        <dbReference type="ARBA" id="ARBA00024029"/>
    </source>
</evidence>
<dbReference type="Gene3D" id="3.40.50.10310">
    <property type="entry name" value="Creatininase"/>
    <property type="match status" value="1"/>
</dbReference>
<evidence type="ECO:0000256" key="2">
    <source>
        <dbReference type="ARBA" id="ARBA00022723"/>
    </source>
</evidence>
<sequence>MSVFELAKMTAPEVRKAIDDGHDTVVCPFGSLEQHSAHLPIGTDAMLGDAFGRRLADQLDAFLVPTVSVGCAEHHMPFAGTMTVSHETIQRMAGEYARCLARHGFKQIILLGTHGGNFKPLDDAAKDCADIEGATVIAPMKDFDLDVLDPCHAVSAKFGIGKGESGGHAGEWETSIMLVLTPDLVHMDRTVEGFVGNMSDAVKRLLQDRQGIDVVTHGTGILGDPRRADAERGKLHFDALAGAMMRGVRREWPAGRPAPK</sequence>
<dbReference type="PANTHER" id="PTHR35005:SF1">
    <property type="entry name" value="2-AMINO-5-FORMYLAMINO-6-RIBOSYLAMINOPYRIMIDIN-4(3H)-ONE 5'-MONOPHOSPHATE DEFORMYLASE"/>
    <property type="match status" value="1"/>
</dbReference>
<dbReference type="EMBL" id="CP039690">
    <property type="protein sequence ID" value="QCI68345.1"/>
    <property type="molecule type" value="Genomic_DNA"/>
</dbReference>
<keyword evidence="3" id="KW-0378">Hydrolase</keyword>
<dbReference type="KEGG" id="pstg:E8M01_31435"/>
<evidence type="ECO:0000313" key="6">
    <source>
        <dbReference type="EMBL" id="QCI68345.1"/>
    </source>
</evidence>
<evidence type="ECO:0000256" key="4">
    <source>
        <dbReference type="ARBA" id="ARBA00022833"/>
    </source>
</evidence>
<reference evidence="6 7" key="1">
    <citation type="submission" date="2019-04" db="EMBL/GenBank/DDBJ databases">
        <title>Phreatobacter aquaticus sp. nov.</title>
        <authorList>
            <person name="Choi A."/>
        </authorList>
    </citation>
    <scope>NUCLEOTIDE SEQUENCE [LARGE SCALE GENOMIC DNA]</scope>
    <source>
        <strain evidence="6 7">KCTC 52518</strain>
    </source>
</reference>
<evidence type="ECO:0000256" key="1">
    <source>
        <dbReference type="ARBA" id="ARBA00001947"/>
    </source>
</evidence>
<evidence type="ECO:0000256" key="3">
    <source>
        <dbReference type="ARBA" id="ARBA00022801"/>
    </source>
</evidence>
<dbReference type="GO" id="GO:0046872">
    <property type="term" value="F:metal ion binding"/>
    <property type="evidence" value="ECO:0007669"/>
    <property type="project" value="UniProtKB-KW"/>
</dbReference>
<evidence type="ECO:0000313" key="7">
    <source>
        <dbReference type="Proteomes" id="UP000298781"/>
    </source>
</evidence>
<name>A0A4D7BCB1_9HYPH</name>
<dbReference type="RefSeq" id="WP_136963764.1">
    <property type="nucleotide sequence ID" value="NZ_CP039690.1"/>
</dbReference>
<keyword evidence="2" id="KW-0479">Metal-binding</keyword>
<protein>
    <submittedName>
        <fullName evidence="6">Creatininase family protein</fullName>
    </submittedName>
</protein>
<comment type="cofactor">
    <cofactor evidence="1">
        <name>Zn(2+)</name>
        <dbReference type="ChEBI" id="CHEBI:29105"/>
    </cofactor>
</comment>
<organism evidence="6 7">
    <name type="scientific">Phreatobacter stygius</name>
    <dbReference type="NCBI Taxonomy" id="1940610"/>
    <lineage>
        <taxon>Bacteria</taxon>
        <taxon>Pseudomonadati</taxon>
        <taxon>Pseudomonadota</taxon>
        <taxon>Alphaproteobacteria</taxon>
        <taxon>Hyphomicrobiales</taxon>
        <taxon>Phreatobacteraceae</taxon>
        <taxon>Phreatobacter</taxon>
    </lineage>
</organism>
<dbReference type="AlphaFoldDB" id="A0A4D7BCB1"/>
<dbReference type="InterPro" id="IPR024087">
    <property type="entry name" value="Creatininase-like_sf"/>
</dbReference>
<comment type="similarity">
    <text evidence="5">Belongs to the creatininase superfamily.</text>
</comment>
<dbReference type="GO" id="GO:0016811">
    <property type="term" value="F:hydrolase activity, acting on carbon-nitrogen (but not peptide) bonds, in linear amides"/>
    <property type="evidence" value="ECO:0007669"/>
    <property type="project" value="TreeGrafter"/>
</dbReference>
<dbReference type="Proteomes" id="UP000298781">
    <property type="component" value="Chromosome"/>
</dbReference>
<dbReference type="SUPFAM" id="SSF102215">
    <property type="entry name" value="Creatininase"/>
    <property type="match status" value="1"/>
</dbReference>